<evidence type="ECO:0000313" key="4">
    <source>
        <dbReference type="Proteomes" id="UP000254476"/>
    </source>
</evidence>
<keyword evidence="3" id="KW-1185">Reference proteome</keyword>
<protein>
    <submittedName>
        <fullName evidence="2">Uncharacterized protein</fullName>
    </submittedName>
</protein>
<evidence type="ECO:0000313" key="3">
    <source>
        <dbReference type="Proteomes" id="UP000054691"/>
    </source>
</evidence>
<reference evidence="2 4" key="2">
    <citation type="submission" date="2018-06" db="EMBL/GenBank/DDBJ databases">
        <authorList>
            <consortium name="Pathogen Informatics"/>
            <person name="Doyle S."/>
        </authorList>
    </citation>
    <scope>NUCLEOTIDE SEQUENCE [LARGE SCALE GENOMIC DNA]</scope>
    <source>
        <strain evidence="2 4">NCTC12388</strain>
    </source>
</reference>
<proteinExistence type="predicted"/>
<dbReference type="OrthoDB" id="5645602at2"/>
<dbReference type="Proteomes" id="UP000054691">
    <property type="component" value="Unassembled WGS sequence"/>
</dbReference>
<dbReference type="EMBL" id="LNYE01000020">
    <property type="protein sequence ID" value="KTD12018.1"/>
    <property type="molecule type" value="Genomic_DNA"/>
</dbReference>
<dbReference type="RefSeq" id="WP_058498615.1">
    <property type="nucleotide sequence ID" value="NZ_CAAAHW010000007.1"/>
</dbReference>
<organism evidence="2 4">
    <name type="scientific">Legionella gratiana</name>
    <dbReference type="NCBI Taxonomy" id="45066"/>
    <lineage>
        <taxon>Bacteria</taxon>
        <taxon>Pseudomonadati</taxon>
        <taxon>Pseudomonadota</taxon>
        <taxon>Gammaproteobacteria</taxon>
        <taxon>Legionellales</taxon>
        <taxon>Legionellaceae</taxon>
        <taxon>Legionella</taxon>
    </lineage>
</organism>
<dbReference type="EMBL" id="UGOB01000001">
    <property type="protein sequence ID" value="STX46378.1"/>
    <property type="molecule type" value="Genomic_DNA"/>
</dbReference>
<evidence type="ECO:0000313" key="2">
    <source>
        <dbReference type="EMBL" id="STX46378.1"/>
    </source>
</evidence>
<gene>
    <name evidence="1" type="ORF">Lgra_1476</name>
    <name evidence="2" type="ORF">NCTC12388_03142</name>
</gene>
<sequence>MTHEEMRKILLYCQIIGFEGLRNGTYATIPELKINLPQQNSFIGVRGNPAIFVTEVTYKKLKQFHEDWIPNVTIAISHAYLVEPKRSKIDIIGILVHEAGHAFNVYGKIKNNEANAYVFEIETMLKLLKMSVLSRQFNLDKDDLGAYFQSRMDQYNLETPNNSYLKTLVEEITNNFNLDTKNAKPEPVVTVRIKLGFFKKNNTPEIISENHLAKQQMVKAL</sequence>
<evidence type="ECO:0000313" key="1">
    <source>
        <dbReference type="EMBL" id="KTD12018.1"/>
    </source>
</evidence>
<name>A0A378JHI2_9GAMM</name>
<reference evidence="1 3" key="1">
    <citation type="submission" date="2015-11" db="EMBL/GenBank/DDBJ databases">
        <title>Genomic analysis of 38 Legionella species identifies large and diverse effector repertoires.</title>
        <authorList>
            <person name="Burstein D."/>
            <person name="Amaro F."/>
            <person name="Zusman T."/>
            <person name="Lifshitz Z."/>
            <person name="Cohen O."/>
            <person name="Gilbert J.A."/>
            <person name="Pupko T."/>
            <person name="Shuman H.A."/>
            <person name="Segal G."/>
        </authorList>
    </citation>
    <scope>NUCLEOTIDE SEQUENCE [LARGE SCALE GENOMIC DNA]</scope>
    <source>
        <strain evidence="1 3">Lyon 8420412</strain>
    </source>
</reference>
<dbReference type="AlphaFoldDB" id="A0A378JHI2"/>
<accession>A0A378JHI2</accession>
<dbReference type="Proteomes" id="UP000254476">
    <property type="component" value="Unassembled WGS sequence"/>
</dbReference>